<evidence type="ECO:0000256" key="12">
    <source>
        <dbReference type="PIRNR" id="PIRNR006247"/>
    </source>
</evidence>
<dbReference type="PATRIC" id="fig|1286631.3.peg.744"/>
<keyword evidence="9 14" id="KW-1133">Transmembrane helix</keyword>
<dbReference type="eggNOG" id="COG0168">
    <property type="taxonomic scope" value="Bacteria"/>
</dbReference>
<keyword evidence="13" id="KW-0479">Metal-binding</keyword>
<comment type="function">
    <text evidence="12">Low-affinity potassium transport system. Interacts with Trk system potassium uptake protein TrkA.</text>
</comment>
<evidence type="ECO:0000256" key="1">
    <source>
        <dbReference type="ARBA" id="ARBA00004429"/>
    </source>
</evidence>
<feature type="transmembrane region" description="Helical" evidence="14">
    <location>
        <begin position="277"/>
        <end position="298"/>
    </location>
</feature>
<evidence type="ECO:0000256" key="4">
    <source>
        <dbReference type="ARBA" id="ARBA00022475"/>
    </source>
</evidence>
<sequence length="485" mass="52756">MRYYYPVFKVLGGVLMLFGLTMAVPLGFSHFLHDGIEEGFALSMAITIAIGAGLFLHCRHLDRELQPHDGFLLATLVWTVLPVFGAIPLLLHIPGLSFTDAYFEAVSGLTTTGATVLTGLEKLPVSINIWRCFMVLIGGMGIIVLAVAILPLLGVGGSQVFKAETPGPMKDDKLTPRIAETARGLWTVYFAIATACLLGYRWAGMSWPDAFMHMCSTMGLGGLAGYDASFAAFDSLKVELVAIVFMLLSGVNFALYFRIWQRRSMRPLWRDLEARLFFALMAASVAVVTVFLVAHGVYPEWTTALRHAAFNVISVATTTGFATVDYAQWPIFAPILMLFLCGFATCAGSTGGGIKLSRSLLLMKQVQREFTRLLHPRAVRPVTLGGAVVEPQVLFSVQAFMLVYGAVLTAGTMALLLTGLDIISAFTAVVACINNTGPGLGQVGPANNYQGLTDLQTWICSIVMLLGRLELFAMLILFTPQFWRR</sequence>
<dbReference type="PANTHER" id="PTHR32024">
    <property type="entry name" value="TRK SYSTEM POTASSIUM UPTAKE PROTEIN TRKG-RELATED"/>
    <property type="match status" value="1"/>
</dbReference>
<name>A0A059KRD7_9BURK</name>
<evidence type="ECO:0000256" key="2">
    <source>
        <dbReference type="ARBA" id="ARBA00009137"/>
    </source>
</evidence>
<dbReference type="GO" id="GO:0046872">
    <property type="term" value="F:metal ion binding"/>
    <property type="evidence" value="ECO:0007669"/>
    <property type="project" value="UniProtKB-KW"/>
</dbReference>
<dbReference type="PANTHER" id="PTHR32024:SF2">
    <property type="entry name" value="TRK SYSTEM POTASSIUM UPTAKE PROTEIN TRKG-RELATED"/>
    <property type="match status" value="1"/>
</dbReference>
<keyword evidence="7 14" id="KW-0812">Transmembrane</keyword>
<comment type="similarity">
    <text evidence="2 12">Belongs to the TrkH potassium transport family.</text>
</comment>
<dbReference type="GO" id="GO:0015379">
    <property type="term" value="F:potassium:chloride symporter activity"/>
    <property type="evidence" value="ECO:0007669"/>
    <property type="project" value="InterPro"/>
</dbReference>
<evidence type="ECO:0000256" key="14">
    <source>
        <dbReference type="SAM" id="Phobius"/>
    </source>
</evidence>
<comment type="caution">
    <text evidence="15">The sequence shown here is derived from an EMBL/GenBank/DDBJ whole genome shotgun (WGS) entry which is preliminary data.</text>
</comment>
<feature type="binding site" evidence="13">
    <location>
        <position position="318"/>
    </location>
    <ligand>
        <name>K(+)</name>
        <dbReference type="ChEBI" id="CHEBI:29103"/>
    </ligand>
</feature>
<feature type="binding site" evidence="13">
    <location>
        <position position="221"/>
    </location>
    <ligand>
        <name>K(+)</name>
        <dbReference type="ChEBI" id="CHEBI:29103"/>
    </ligand>
</feature>
<feature type="binding site" evidence="13">
    <location>
        <position position="435"/>
    </location>
    <ligand>
        <name>K(+)</name>
        <dbReference type="ChEBI" id="CHEBI:29103"/>
    </ligand>
</feature>
<dbReference type="InterPro" id="IPR004772">
    <property type="entry name" value="TrkH"/>
</dbReference>
<dbReference type="AlphaFoldDB" id="A0A059KRD7"/>
<reference evidence="15 16" key="1">
    <citation type="journal article" date="2014" name="FEMS Microbiol. Ecol.">
        <title>Sphaerotilus natans encrusted with nanoball-shaped Fe(III) oxide minerals formed by nitrate-reducing mixotrophic Fe(II) oxidation.</title>
        <authorList>
            <person name="Park S."/>
            <person name="Kim D.H."/>
            <person name="Lee J.H."/>
            <person name="Hur H.G."/>
        </authorList>
    </citation>
    <scope>NUCLEOTIDE SEQUENCE [LARGE SCALE GENOMIC DNA]</scope>
    <source>
        <strain evidence="15 16">DSM 6575</strain>
    </source>
</reference>
<dbReference type="EMBL" id="AZRA01000019">
    <property type="protein sequence ID" value="KDB53673.1"/>
    <property type="molecule type" value="Genomic_DNA"/>
</dbReference>
<evidence type="ECO:0000256" key="8">
    <source>
        <dbReference type="ARBA" id="ARBA00022958"/>
    </source>
</evidence>
<dbReference type="RefSeq" id="WP_037478355.1">
    <property type="nucleotide sequence ID" value="NZ_AZRA01000019.1"/>
</dbReference>
<evidence type="ECO:0000256" key="11">
    <source>
        <dbReference type="ARBA" id="ARBA00023136"/>
    </source>
</evidence>
<feature type="binding site" evidence="13">
    <location>
        <position position="220"/>
    </location>
    <ligand>
        <name>K(+)</name>
        <dbReference type="ChEBI" id="CHEBI:29103"/>
    </ligand>
</feature>
<feature type="transmembrane region" description="Helical" evidence="14">
    <location>
        <begin position="40"/>
        <end position="58"/>
    </location>
</feature>
<evidence type="ECO:0000256" key="13">
    <source>
        <dbReference type="PIRSR" id="PIRSR006247-1"/>
    </source>
</evidence>
<feature type="transmembrane region" description="Helical" evidence="14">
    <location>
        <begin position="240"/>
        <end position="257"/>
    </location>
</feature>
<evidence type="ECO:0000256" key="6">
    <source>
        <dbReference type="ARBA" id="ARBA00022538"/>
    </source>
</evidence>
<feature type="transmembrane region" description="Helical" evidence="14">
    <location>
        <begin position="331"/>
        <end position="354"/>
    </location>
</feature>
<keyword evidence="5 12" id="KW-0997">Cell inner membrane</keyword>
<feature type="transmembrane region" description="Helical" evidence="14">
    <location>
        <begin position="70"/>
        <end position="95"/>
    </location>
</feature>
<dbReference type="GO" id="GO:0005886">
    <property type="term" value="C:plasma membrane"/>
    <property type="evidence" value="ECO:0007669"/>
    <property type="project" value="UniProtKB-SubCell"/>
</dbReference>
<proteinExistence type="inferred from homology"/>
<keyword evidence="11 12" id="KW-0472">Membrane</keyword>
<feature type="transmembrane region" description="Helical" evidence="14">
    <location>
        <begin position="399"/>
        <end position="420"/>
    </location>
</feature>
<keyword evidence="8 12" id="KW-0630">Potassium</keyword>
<accession>A0A059KRD7</accession>
<keyword evidence="16" id="KW-1185">Reference proteome</keyword>
<dbReference type="PIRSF" id="PIRSF006247">
    <property type="entry name" value="TrkH"/>
    <property type="match status" value="1"/>
</dbReference>
<feature type="binding site" evidence="13">
    <location>
        <position position="111"/>
    </location>
    <ligand>
        <name>K(+)</name>
        <dbReference type="ChEBI" id="CHEBI:29103"/>
    </ligand>
</feature>
<dbReference type="InterPro" id="IPR003445">
    <property type="entry name" value="Cat_transpt"/>
</dbReference>
<evidence type="ECO:0000313" key="15">
    <source>
        <dbReference type="EMBL" id="KDB53673.1"/>
    </source>
</evidence>
<feature type="transmembrane region" description="Helical" evidence="14">
    <location>
        <begin position="132"/>
        <end position="153"/>
    </location>
</feature>
<protein>
    <recommendedName>
        <fullName evidence="12">Trk system potassium uptake protein</fullName>
    </recommendedName>
</protein>
<feature type="binding site" evidence="13">
    <location>
        <position position="112"/>
    </location>
    <ligand>
        <name>K(+)</name>
        <dbReference type="ChEBI" id="CHEBI:29103"/>
    </ligand>
</feature>
<dbReference type="STRING" id="34103.SAMN05421778_10944"/>
<comment type="subcellular location">
    <subcellularLocation>
        <location evidence="1 12">Cell inner membrane</location>
        <topology evidence="1 12">Multi-pass membrane protein</topology>
    </subcellularLocation>
</comment>
<evidence type="ECO:0000256" key="10">
    <source>
        <dbReference type="ARBA" id="ARBA00023065"/>
    </source>
</evidence>
<organism evidence="15 16">
    <name type="scientific">Sphaerotilus natans subsp. natans DSM 6575</name>
    <dbReference type="NCBI Taxonomy" id="1286631"/>
    <lineage>
        <taxon>Bacteria</taxon>
        <taxon>Pseudomonadati</taxon>
        <taxon>Pseudomonadota</taxon>
        <taxon>Betaproteobacteria</taxon>
        <taxon>Burkholderiales</taxon>
        <taxon>Sphaerotilaceae</taxon>
        <taxon>Sphaerotilus</taxon>
    </lineage>
</organism>
<dbReference type="Pfam" id="PF02386">
    <property type="entry name" value="TrkH"/>
    <property type="match status" value="1"/>
</dbReference>
<keyword evidence="6 12" id="KW-0633">Potassium transport</keyword>
<evidence type="ECO:0000256" key="7">
    <source>
        <dbReference type="ARBA" id="ARBA00022692"/>
    </source>
</evidence>
<feature type="binding site" evidence="13">
    <location>
        <position position="319"/>
    </location>
    <ligand>
        <name>K(+)</name>
        <dbReference type="ChEBI" id="CHEBI:29103"/>
    </ligand>
</feature>
<evidence type="ECO:0000313" key="16">
    <source>
        <dbReference type="Proteomes" id="UP000026714"/>
    </source>
</evidence>
<evidence type="ECO:0000256" key="9">
    <source>
        <dbReference type="ARBA" id="ARBA00022989"/>
    </source>
</evidence>
<feature type="transmembrane region" description="Helical" evidence="14">
    <location>
        <begin position="455"/>
        <end position="478"/>
    </location>
</feature>
<keyword evidence="10 12" id="KW-0406">Ion transport</keyword>
<feature type="transmembrane region" description="Helical" evidence="14">
    <location>
        <begin position="7"/>
        <end position="28"/>
    </location>
</feature>
<keyword evidence="4 12" id="KW-1003">Cell membrane</keyword>
<dbReference type="Proteomes" id="UP000026714">
    <property type="component" value="Unassembled WGS sequence"/>
</dbReference>
<evidence type="ECO:0000256" key="5">
    <source>
        <dbReference type="ARBA" id="ARBA00022519"/>
    </source>
</evidence>
<evidence type="ECO:0000256" key="3">
    <source>
        <dbReference type="ARBA" id="ARBA00022448"/>
    </source>
</evidence>
<feature type="transmembrane region" description="Helical" evidence="14">
    <location>
        <begin position="184"/>
        <end position="203"/>
    </location>
</feature>
<gene>
    <name evidence="15" type="ORF">X805_07550</name>
</gene>
<keyword evidence="3 12" id="KW-0813">Transport</keyword>